<proteinExistence type="predicted"/>
<evidence type="ECO:0000313" key="2">
    <source>
        <dbReference type="EMBL" id="GGY05503.1"/>
    </source>
</evidence>
<keyword evidence="1" id="KW-1133">Transmembrane helix</keyword>
<keyword evidence="3" id="KW-1185">Reference proteome</keyword>
<dbReference type="Proteomes" id="UP000645257">
    <property type="component" value="Unassembled WGS sequence"/>
</dbReference>
<accession>A0A918NYD7</accession>
<evidence type="ECO:0000313" key="3">
    <source>
        <dbReference type="Proteomes" id="UP000645257"/>
    </source>
</evidence>
<name>A0A918NYD7_9NEIS</name>
<keyword evidence="1" id="KW-0812">Transmembrane</keyword>
<dbReference type="EMBL" id="BMYX01000001">
    <property type="protein sequence ID" value="GGY05503.1"/>
    <property type="molecule type" value="Genomic_DNA"/>
</dbReference>
<reference evidence="2" key="2">
    <citation type="submission" date="2020-09" db="EMBL/GenBank/DDBJ databases">
        <authorList>
            <person name="Sun Q."/>
            <person name="Kim S."/>
        </authorList>
    </citation>
    <scope>NUCLEOTIDE SEQUENCE</scope>
    <source>
        <strain evidence="2">KCTC 32182</strain>
    </source>
</reference>
<comment type="caution">
    <text evidence="2">The sequence shown here is derived from an EMBL/GenBank/DDBJ whole genome shotgun (WGS) entry which is preliminary data.</text>
</comment>
<organism evidence="2 3">
    <name type="scientific">Paludibacterium paludis</name>
    <dbReference type="NCBI Taxonomy" id="1225769"/>
    <lineage>
        <taxon>Bacteria</taxon>
        <taxon>Pseudomonadati</taxon>
        <taxon>Pseudomonadota</taxon>
        <taxon>Betaproteobacteria</taxon>
        <taxon>Neisseriales</taxon>
        <taxon>Chromobacteriaceae</taxon>
        <taxon>Paludibacterium</taxon>
    </lineage>
</organism>
<gene>
    <name evidence="2" type="ORF">GCM10011289_05240</name>
</gene>
<keyword evidence="1" id="KW-0472">Membrane</keyword>
<sequence length="107" mass="12356">MLYLVTVLFVVGMTWLMVWYMRVQHIFTRHPTYEEYVEKHPDARTMRHHGADCVHCGSDRVGLWTLGGANDHRRLMACGSCGEGLFRRDKGNVYSMPAPFYAMLMGD</sequence>
<evidence type="ECO:0000256" key="1">
    <source>
        <dbReference type="SAM" id="Phobius"/>
    </source>
</evidence>
<dbReference type="AlphaFoldDB" id="A0A918NYD7"/>
<evidence type="ECO:0008006" key="4">
    <source>
        <dbReference type="Google" id="ProtNLM"/>
    </source>
</evidence>
<feature type="transmembrane region" description="Helical" evidence="1">
    <location>
        <begin position="6"/>
        <end position="23"/>
    </location>
</feature>
<protein>
    <recommendedName>
        <fullName evidence="4">GATA-type domain-containing protein</fullName>
    </recommendedName>
</protein>
<dbReference type="RefSeq" id="WP_189530806.1">
    <property type="nucleotide sequence ID" value="NZ_BMYX01000001.1"/>
</dbReference>
<reference evidence="2" key="1">
    <citation type="journal article" date="2014" name="Int. J. Syst. Evol. Microbiol.">
        <title>Complete genome sequence of Corynebacterium casei LMG S-19264T (=DSM 44701T), isolated from a smear-ripened cheese.</title>
        <authorList>
            <consortium name="US DOE Joint Genome Institute (JGI-PGF)"/>
            <person name="Walter F."/>
            <person name="Albersmeier A."/>
            <person name="Kalinowski J."/>
            <person name="Ruckert C."/>
        </authorList>
    </citation>
    <scope>NUCLEOTIDE SEQUENCE</scope>
    <source>
        <strain evidence="2">KCTC 32182</strain>
    </source>
</reference>